<feature type="binding site" evidence="6">
    <location>
        <begin position="293"/>
        <end position="296"/>
    </location>
    <ligand>
        <name>ATP</name>
        <dbReference type="ChEBI" id="CHEBI:30616"/>
    </ligand>
</feature>
<dbReference type="PRINTS" id="PR01652">
    <property type="entry name" value="SHAPEPROTEIN"/>
</dbReference>
<evidence type="ECO:0000256" key="3">
    <source>
        <dbReference type="ARBA" id="ARBA00022840"/>
    </source>
</evidence>
<accession>A0A2H0BS32</accession>
<dbReference type="InterPro" id="IPR004753">
    <property type="entry name" value="MreB"/>
</dbReference>
<keyword evidence="2 6" id="KW-0547">Nucleotide-binding</keyword>
<dbReference type="EMBL" id="PCSZ01000061">
    <property type="protein sequence ID" value="PIP60482.1"/>
    <property type="molecule type" value="Genomic_DNA"/>
</dbReference>
<keyword evidence="4 6" id="KW-0133">Cell shape</keyword>
<dbReference type="GO" id="GO:0008360">
    <property type="term" value="P:regulation of cell shape"/>
    <property type="evidence" value="ECO:0007669"/>
    <property type="project" value="UniProtKB-UniRule"/>
</dbReference>
<evidence type="ECO:0000256" key="4">
    <source>
        <dbReference type="ARBA" id="ARBA00022960"/>
    </source>
</evidence>
<dbReference type="GO" id="GO:0005737">
    <property type="term" value="C:cytoplasm"/>
    <property type="evidence" value="ECO:0007669"/>
    <property type="project" value="UniProtKB-SubCell"/>
</dbReference>
<dbReference type="InterPro" id="IPR056546">
    <property type="entry name" value="MreB_MamK-like"/>
</dbReference>
<keyword evidence="1 6" id="KW-0963">Cytoplasm</keyword>
<dbReference type="GO" id="GO:0005524">
    <property type="term" value="F:ATP binding"/>
    <property type="evidence" value="ECO:0007669"/>
    <property type="project" value="UniProtKB-KW"/>
</dbReference>
<sequence>MWSRFLGHFTKQLGIDLGTANTLMYVKGKGIVVNEPSVVAINRRNDKIIAVGEDALAMVGKTPPHIQVTKPLQRGIIADFEVTEKMLRYFFERVHNDKALAIPRPRVVICVPLDVTEVERKAVGDAATSAGAREVLVVEEPIAAAIGAGIDISEPAGNMIINVGAGSTEIAVISLSGVVTSKSVSIAGEEMNRNIIQYARDVFNLLLGERVAEHIKIEIGSAIELNEKLEANMRGRDLLSGLPREIVVNDAQIREALGRSVKAIVDHVKAILEITPPELVADIYQRGIVLTGGGALLRGLDDALSRGTGLPVRVAEETSSCVVRGTAKLLDDKQLLNDVAIPASDLVKGI</sequence>
<dbReference type="Pfam" id="PF06723">
    <property type="entry name" value="MreB_Mbl"/>
    <property type="match status" value="1"/>
</dbReference>
<dbReference type="NCBIfam" id="TIGR00904">
    <property type="entry name" value="mreB"/>
    <property type="match status" value="1"/>
</dbReference>
<name>A0A2H0BS32_9BACT</name>
<dbReference type="SUPFAM" id="SSF53067">
    <property type="entry name" value="Actin-like ATPase domain"/>
    <property type="match status" value="2"/>
</dbReference>
<comment type="subunit">
    <text evidence="6">Forms polymers.</text>
</comment>
<evidence type="ECO:0000313" key="8">
    <source>
        <dbReference type="Proteomes" id="UP000231581"/>
    </source>
</evidence>
<comment type="similarity">
    <text evidence="5 6">Belongs to the FtsA/MreB family.</text>
</comment>
<comment type="caution">
    <text evidence="7">The sequence shown here is derived from an EMBL/GenBank/DDBJ whole genome shotgun (WGS) entry which is preliminary data.</text>
</comment>
<feature type="binding site" evidence="6">
    <location>
        <begin position="165"/>
        <end position="167"/>
    </location>
    <ligand>
        <name>ATP</name>
        <dbReference type="ChEBI" id="CHEBI:30616"/>
    </ligand>
</feature>
<comment type="function">
    <text evidence="6">Forms membrane-associated dynamic filaments that are essential for cell shape determination. Acts by regulating cell wall synthesis and cell elongation, and thus cell shape. A feedback loop between cell geometry and MreB localization may maintain elongated cell shape by targeting cell wall growth to regions of negative cell wall curvature.</text>
</comment>
<dbReference type="CDD" id="cd10225">
    <property type="entry name" value="ASKHA_NBD_MreB-like"/>
    <property type="match status" value="1"/>
</dbReference>
<dbReference type="PANTHER" id="PTHR42749:SF1">
    <property type="entry name" value="CELL SHAPE-DETERMINING PROTEIN MREB"/>
    <property type="match status" value="1"/>
</dbReference>
<dbReference type="NCBIfam" id="NF010539">
    <property type="entry name" value="PRK13927.1"/>
    <property type="match status" value="1"/>
</dbReference>
<evidence type="ECO:0000256" key="2">
    <source>
        <dbReference type="ARBA" id="ARBA00022741"/>
    </source>
</evidence>
<keyword evidence="3 6" id="KW-0067">ATP-binding</keyword>
<proteinExistence type="inferred from homology"/>
<comment type="subcellular location">
    <subcellularLocation>
        <location evidence="6">Cytoplasm</location>
    </subcellularLocation>
    <text evidence="6">Membrane-associated.</text>
</comment>
<gene>
    <name evidence="6" type="primary">mreB</name>
    <name evidence="7" type="ORF">COX00_02975</name>
</gene>
<dbReference type="HAMAP" id="MF_02207">
    <property type="entry name" value="MreB"/>
    <property type="match status" value="1"/>
</dbReference>
<evidence type="ECO:0000256" key="6">
    <source>
        <dbReference type="HAMAP-Rule" id="MF_02207"/>
    </source>
</evidence>
<protein>
    <recommendedName>
        <fullName evidence="6">Cell shape-determining protein MreB</fullName>
    </recommendedName>
</protein>
<dbReference type="InterPro" id="IPR043129">
    <property type="entry name" value="ATPase_NBD"/>
</dbReference>
<feature type="binding site" evidence="6">
    <location>
        <begin position="19"/>
        <end position="21"/>
    </location>
    <ligand>
        <name>ATP</name>
        <dbReference type="ChEBI" id="CHEBI:30616"/>
    </ligand>
</feature>
<evidence type="ECO:0000313" key="7">
    <source>
        <dbReference type="EMBL" id="PIP60482.1"/>
    </source>
</evidence>
<dbReference type="PANTHER" id="PTHR42749">
    <property type="entry name" value="CELL SHAPE-DETERMINING PROTEIN MREB"/>
    <property type="match status" value="1"/>
</dbReference>
<reference evidence="7 8" key="1">
    <citation type="submission" date="2017-09" db="EMBL/GenBank/DDBJ databases">
        <title>Depth-based differentiation of microbial function through sediment-hosted aquifers and enrichment of novel symbionts in the deep terrestrial subsurface.</title>
        <authorList>
            <person name="Probst A.J."/>
            <person name="Ladd B."/>
            <person name="Jarett J.K."/>
            <person name="Geller-Mcgrath D.E."/>
            <person name="Sieber C.M."/>
            <person name="Emerson J.B."/>
            <person name="Anantharaman K."/>
            <person name="Thomas B.C."/>
            <person name="Malmstrom R."/>
            <person name="Stieglmeier M."/>
            <person name="Klingl A."/>
            <person name="Woyke T."/>
            <person name="Ryan C.M."/>
            <person name="Banfield J.F."/>
        </authorList>
    </citation>
    <scope>NUCLEOTIDE SEQUENCE [LARGE SCALE GENOMIC DNA]</scope>
    <source>
        <strain evidence="7">CG22_combo_CG10-13_8_21_14_all_47_17</strain>
    </source>
</reference>
<feature type="binding site" evidence="6">
    <location>
        <begin position="213"/>
        <end position="216"/>
    </location>
    <ligand>
        <name>ATP</name>
        <dbReference type="ChEBI" id="CHEBI:30616"/>
    </ligand>
</feature>
<dbReference type="GO" id="GO:0000902">
    <property type="term" value="P:cell morphogenesis"/>
    <property type="evidence" value="ECO:0007669"/>
    <property type="project" value="InterPro"/>
</dbReference>
<evidence type="ECO:0000256" key="5">
    <source>
        <dbReference type="ARBA" id="ARBA00023458"/>
    </source>
</evidence>
<dbReference type="Proteomes" id="UP000231581">
    <property type="component" value="Unassembled WGS sequence"/>
</dbReference>
<dbReference type="AlphaFoldDB" id="A0A2H0BS32"/>
<evidence type="ECO:0000256" key="1">
    <source>
        <dbReference type="ARBA" id="ARBA00022490"/>
    </source>
</evidence>
<dbReference type="Gene3D" id="3.30.420.40">
    <property type="match status" value="3"/>
</dbReference>
<organism evidence="7 8">
    <name type="scientific">Candidatus Uhrbacteria bacterium CG22_combo_CG10-13_8_21_14_all_47_17</name>
    <dbReference type="NCBI Taxonomy" id="1975041"/>
    <lineage>
        <taxon>Bacteria</taxon>
        <taxon>Candidatus Uhriibacteriota</taxon>
    </lineage>
</organism>